<evidence type="ECO:0000313" key="3">
    <source>
        <dbReference type="Proteomes" id="UP000886885"/>
    </source>
</evidence>
<dbReference type="InterPro" id="IPR041545">
    <property type="entry name" value="DUF5601"/>
</dbReference>
<dbReference type="PROSITE" id="PS51205">
    <property type="entry name" value="VPS9"/>
    <property type="match status" value="1"/>
</dbReference>
<dbReference type="GO" id="GO:0030139">
    <property type="term" value="C:endocytic vesicle"/>
    <property type="evidence" value="ECO:0007669"/>
    <property type="project" value="TreeGrafter"/>
</dbReference>
<evidence type="ECO:0000313" key="2">
    <source>
        <dbReference type="EMBL" id="KAG6737749.1"/>
    </source>
</evidence>
<dbReference type="SMART" id="SM00167">
    <property type="entry name" value="VPS9"/>
    <property type="match status" value="1"/>
</dbReference>
<dbReference type="Pfam" id="PF18151">
    <property type="entry name" value="DUF5601"/>
    <property type="match status" value="1"/>
</dbReference>
<gene>
    <name evidence="2" type="ORF">POTOM_059279</name>
</gene>
<dbReference type="InterPro" id="IPR003123">
    <property type="entry name" value="VPS9"/>
</dbReference>
<dbReference type="PANTHER" id="PTHR23101:SF63">
    <property type="entry name" value="VACUOLAR PROTEIN SORTING-ASSOCIATED PROTEIN 9A-LIKE ISOFORM X1"/>
    <property type="match status" value="1"/>
</dbReference>
<dbReference type="GO" id="GO:0031267">
    <property type="term" value="F:small GTPase binding"/>
    <property type="evidence" value="ECO:0007669"/>
    <property type="project" value="TreeGrafter"/>
</dbReference>
<organism evidence="2 3">
    <name type="scientific">Populus tomentosa</name>
    <name type="common">Chinese white poplar</name>
    <dbReference type="NCBI Taxonomy" id="118781"/>
    <lineage>
        <taxon>Eukaryota</taxon>
        <taxon>Viridiplantae</taxon>
        <taxon>Streptophyta</taxon>
        <taxon>Embryophyta</taxon>
        <taxon>Tracheophyta</taxon>
        <taxon>Spermatophyta</taxon>
        <taxon>Magnoliopsida</taxon>
        <taxon>eudicotyledons</taxon>
        <taxon>Gunneridae</taxon>
        <taxon>Pentapetalae</taxon>
        <taxon>rosids</taxon>
        <taxon>fabids</taxon>
        <taxon>Malpighiales</taxon>
        <taxon>Salicaceae</taxon>
        <taxon>Saliceae</taxon>
        <taxon>Populus</taxon>
    </lineage>
</organism>
<accession>A0A8X8BZS0</accession>
<dbReference type="AlphaFoldDB" id="A0A8X8BZS0"/>
<dbReference type="InterPro" id="IPR045046">
    <property type="entry name" value="Vps9-like"/>
</dbReference>
<dbReference type="OrthoDB" id="300289at2759"/>
<feature type="domain" description="VPS9" evidence="1">
    <location>
        <begin position="109"/>
        <end position="265"/>
    </location>
</feature>
<dbReference type="EMBL" id="JAAWWB010000038">
    <property type="protein sequence ID" value="KAG6737749.1"/>
    <property type="molecule type" value="Genomic_DNA"/>
</dbReference>
<name>A0A8X8BZS0_POPTO</name>
<keyword evidence="3" id="KW-1185">Reference proteome</keyword>
<sequence>MDTAASQSSSSSSSIMFYDFLDKMRNPASLNLVKSIKSFIVSFQFSSPNPENDSKRVQDFFSTMEAAMMEHPLWAGATDDEFDCSMEGLEKYIMTKLFSRTFAISPEDVKIDQEISEKIHLLQSFLRPEHLDIPPFLQNEASWLLAEKELQKINAFRAPREKLHCIMSCCRIINNLLLNASMSENHVLGGADDFLPVLIYVTIKARSPWTNSFFQQANPPQLHSNLKYIQLYRRQEKMVSEPAYYFTNLVSAKSFIVQLDAKSLSMDEIEFEESMQAAKLDSKVSQLEASQAQTDTIPSTRMHGMKTNIDGRSNYPYMEAEPGELTVEDVERLLSLYKDVVTKYSSLCRAVRHPSATRTGPSLPVPKGRDDILLQLEGAQAQMIREEKAEVSNSGAFEGRTINSSGIAGSPFGCSENSRWHRRQIAKGSVIHRKDAEALSAKKVDAVGLEQEVTEADVSIVLSDMASYKAPGQLHTHSLDQNPSQSKIRSNDPQVYFLGQAEFQNDEINH</sequence>
<evidence type="ECO:0000259" key="1">
    <source>
        <dbReference type="PROSITE" id="PS51205"/>
    </source>
</evidence>
<dbReference type="GO" id="GO:0016192">
    <property type="term" value="P:vesicle-mediated transport"/>
    <property type="evidence" value="ECO:0007669"/>
    <property type="project" value="InterPro"/>
</dbReference>
<dbReference type="Pfam" id="PF02204">
    <property type="entry name" value="VPS9"/>
    <property type="match status" value="1"/>
</dbReference>
<dbReference type="GO" id="GO:0005829">
    <property type="term" value="C:cytosol"/>
    <property type="evidence" value="ECO:0007669"/>
    <property type="project" value="TreeGrafter"/>
</dbReference>
<comment type="caution">
    <text evidence="2">The sequence shown here is derived from an EMBL/GenBank/DDBJ whole genome shotgun (WGS) entry which is preliminary data.</text>
</comment>
<proteinExistence type="predicted"/>
<dbReference type="Proteomes" id="UP000886885">
    <property type="component" value="Chromosome 19D"/>
</dbReference>
<reference evidence="2" key="1">
    <citation type="journal article" date="2020" name="bioRxiv">
        <title>Hybrid origin of Populus tomentosa Carr. identified through genome sequencing and phylogenomic analysis.</title>
        <authorList>
            <person name="An X."/>
            <person name="Gao K."/>
            <person name="Chen Z."/>
            <person name="Li J."/>
            <person name="Yang X."/>
            <person name="Yang X."/>
            <person name="Zhou J."/>
            <person name="Guo T."/>
            <person name="Zhao T."/>
            <person name="Huang S."/>
            <person name="Miao D."/>
            <person name="Khan W.U."/>
            <person name="Rao P."/>
            <person name="Ye M."/>
            <person name="Lei B."/>
            <person name="Liao W."/>
            <person name="Wang J."/>
            <person name="Ji L."/>
            <person name="Li Y."/>
            <person name="Guo B."/>
            <person name="Mustafa N.S."/>
            <person name="Li S."/>
            <person name="Yun Q."/>
            <person name="Keller S.R."/>
            <person name="Mao J."/>
            <person name="Zhang R."/>
            <person name="Strauss S.H."/>
        </authorList>
    </citation>
    <scope>NUCLEOTIDE SEQUENCE</scope>
    <source>
        <strain evidence="2">GM15</strain>
        <tissue evidence="2">Leaf</tissue>
    </source>
</reference>
<dbReference type="GO" id="GO:0005085">
    <property type="term" value="F:guanyl-nucleotide exchange factor activity"/>
    <property type="evidence" value="ECO:0007669"/>
    <property type="project" value="InterPro"/>
</dbReference>
<protein>
    <recommendedName>
        <fullName evidence="1">VPS9 domain-containing protein</fullName>
    </recommendedName>
</protein>
<dbReference type="PANTHER" id="PTHR23101">
    <property type="entry name" value="RAB GDP/GTP EXCHANGE FACTOR"/>
    <property type="match status" value="1"/>
</dbReference>